<name>A0A0B1S3H1_OESDE</name>
<dbReference type="GO" id="GO:0008270">
    <property type="term" value="F:zinc ion binding"/>
    <property type="evidence" value="ECO:0007669"/>
    <property type="project" value="UniProtKB-KW"/>
</dbReference>
<dbReference type="AlphaFoldDB" id="A0A0B1S3H1"/>
<sequence>MYPAANPCQCSPPNAEYYGYCESSTVPNGMREERPTCQYAQAEASQNVGNYRMHQAPSPPMSTSSGCSKSQSESSEEEVDFVHRLPPHIESKVYFPPSSLNPLHYYKNAKRDRTALDKRRIHRCEQPGCNKVYTKSSHLKAHQRIHTGTFYELCEEFFLQPHLLKLVVPENRAKSNHLYPLLSLTRKDR</sequence>
<evidence type="ECO:0000313" key="8">
    <source>
        <dbReference type="Proteomes" id="UP000053660"/>
    </source>
</evidence>
<accession>A0A0B1S3H1</accession>
<dbReference type="PANTHER" id="PTHR23235:SF120">
    <property type="entry name" value="KRUPPEL-LIKE FACTOR 15"/>
    <property type="match status" value="1"/>
</dbReference>
<dbReference type="PROSITE" id="PS00028">
    <property type="entry name" value="ZINC_FINGER_C2H2_1"/>
    <property type="match status" value="1"/>
</dbReference>
<keyword evidence="3" id="KW-0862">Zinc</keyword>
<proteinExistence type="predicted"/>
<dbReference type="SMART" id="SM00355">
    <property type="entry name" value="ZnF_C2H2"/>
    <property type="match status" value="1"/>
</dbReference>
<feature type="region of interest" description="Disordered" evidence="5">
    <location>
        <begin position="51"/>
        <end position="76"/>
    </location>
</feature>
<protein>
    <submittedName>
        <fullName evidence="7">Zinc finger, C2H2 type</fullName>
    </submittedName>
</protein>
<dbReference type="PROSITE" id="PS50157">
    <property type="entry name" value="ZINC_FINGER_C2H2_2"/>
    <property type="match status" value="1"/>
</dbReference>
<dbReference type="OrthoDB" id="4748970at2759"/>
<dbReference type="FunFam" id="3.30.160.60:FF:000021">
    <property type="entry name" value="Basic krueppel-like factor 3"/>
    <property type="match status" value="1"/>
</dbReference>
<dbReference type="InterPro" id="IPR013087">
    <property type="entry name" value="Znf_C2H2_type"/>
</dbReference>
<feature type="domain" description="C2H2-type" evidence="6">
    <location>
        <begin position="122"/>
        <end position="148"/>
    </location>
</feature>
<organism evidence="7 8">
    <name type="scientific">Oesophagostomum dentatum</name>
    <name type="common">Nodular worm</name>
    <dbReference type="NCBI Taxonomy" id="61180"/>
    <lineage>
        <taxon>Eukaryota</taxon>
        <taxon>Metazoa</taxon>
        <taxon>Ecdysozoa</taxon>
        <taxon>Nematoda</taxon>
        <taxon>Chromadorea</taxon>
        <taxon>Rhabditida</taxon>
        <taxon>Rhabditina</taxon>
        <taxon>Rhabditomorpha</taxon>
        <taxon>Strongyloidea</taxon>
        <taxon>Strongylidae</taxon>
        <taxon>Oesophagostomum</taxon>
    </lineage>
</organism>
<evidence type="ECO:0000256" key="5">
    <source>
        <dbReference type="SAM" id="MobiDB-lite"/>
    </source>
</evidence>
<evidence type="ECO:0000256" key="4">
    <source>
        <dbReference type="PROSITE-ProRule" id="PRU00042"/>
    </source>
</evidence>
<dbReference type="GO" id="GO:0000981">
    <property type="term" value="F:DNA-binding transcription factor activity, RNA polymerase II-specific"/>
    <property type="evidence" value="ECO:0007669"/>
    <property type="project" value="TreeGrafter"/>
</dbReference>
<keyword evidence="8" id="KW-1185">Reference proteome</keyword>
<evidence type="ECO:0000256" key="1">
    <source>
        <dbReference type="ARBA" id="ARBA00022723"/>
    </source>
</evidence>
<dbReference type="InterPro" id="IPR036236">
    <property type="entry name" value="Znf_C2H2_sf"/>
</dbReference>
<gene>
    <name evidence="7" type="ORF">OESDEN_21938</name>
</gene>
<feature type="compositionally biased region" description="Low complexity" evidence="5">
    <location>
        <begin position="62"/>
        <end position="73"/>
    </location>
</feature>
<keyword evidence="2 4" id="KW-0863">Zinc-finger</keyword>
<dbReference type="GO" id="GO:0000978">
    <property type="term" value="F:RNA polymerase II cis-regulatory region sequence-specific DNA binding"/>
    <property type="evidence" value="ECO:0007669"/>
    <property type="project" value="TreeGrafter"/>
</dbReference>
<reference evidence="7 8" key="1">
    <citation type="submission" date="2014-03" db="EMBL/GenBank/DDBJ databases">
        <title>Draft genome of the hookworm Oesophagostomum dentatum.</title>
        <authorList>
            <person name="Mitreva M."/>
        </authorList>
    </citation>
    <scope>NUCLEOTIDE SEQUENCE [LARGE SCALE GENOMIC DNA]</scope>
    <source>
        <strain evidence="7 8">OD-Hann</strain>
    </source>
</reference>
<dbReference type="SUPFAM" id="SSF57667">
    <property type="entry name" value="beta-beta-alpha zinc fingers"/>
    <property type="match status" value="1"/>
</dbReference>
<evidence type="ECO:0000259" key="6">
    <source>
        <dbReference type="PROSITE" id="PS50157"/>
    </source>
</evidence>
<dbReference type="Gene3D" id="3.30.160.60">
    <property type="entry name" value="Classic Zinc Finger"/>
    <property type="match status" value="1"/>
</dbReference>
<evidence type="ECO:0000256" key="3">
    <source>
        <dbReference type="ARBA" id="ARBA00022833"/>
    </source>
</evidence>
<evidence type="ECO:0000256" key="2">
    <source>
        <dbReference type="ARBA" id="ARBA00022771"/>
    </source>
</evidence>
<keyword evidence="1" id="KW-0479">Metal-binding</keyword>
<dbReference type="EMBL" id="KN609772">
    <property type="protein sequence ID" value="KHJ78441.1"/>
    <property type="molecule type" value="Genomic_DNA"/>
</dbReference>
<dbReference type="PANTHER" id="PTHR23235">
    <property type="entry name" value="KRUEPPEL-LIKE TRANSCRIPTION FACTOR"/>
    <property type="match status" value="1"/>
</dbReference>
<dbReference type="Proteomes" id="UP000053660">
    <property type="component" value="Unassembled WGS sequence"/>
</dbReference>
<evidence type="ECO:0000313" key="7">
    <source>
        <dbReference type="EMBL" id="KHJ78441.1"/>
    </source>
</evidence>